<evidence type="ECO:0000313" key="6">
    <source>
        <dbReference type="Proteomes" id="UP000322887"/>
    </source>
</evidence>
<organism evidence="3 5">
    <name type="scientific">Gimesia maris</name>
    <dbReference type="NCBI Taxonomy" id="122"/>
    <lineage>
        <taxon>Bacteria</taxon>
        <taxon>Pseudomonadati</taxon>
        <taxon>Planctomycetota</taxon>
        <taxon>Planctomycetia</taxon>
        <taxon>Planctomycetales</taxon>
        <taxon>Planctomycetaceae</taxon>
        <taxon>Gimesia</taxon>
    </lineage>
</organism>
<dbReference type="Pfam" id="PF13369">
    <property type="entry name" value="Transglut_core2"/>
    <property type="match status" value="1"/>
</dbReference>
<sequence length="281" mass="31977">MDISKLFQFKQDQEFSKLLLHDKQVDLTIAALELARDDQPELQFEQVKIWIRQRACELSGKVALANDDETLIRCFVDCLAKQHGLAGNTVCYHQPEGSYLNHVIETKQGLPIALSLIYMAVGNELGIEIQGVAAPMQFLVRYESQSGPLFIDPYSSGKIYNEKECIIHLAELGDFSRDVLLRLLKPATHREIIVRMLMNLKRIHEEREDFPKAWNVQRRLCALNPLSNAHRKDLAALSFKTKKLGLAADLLTGCLKSCPESEQLDIKLMLQKVHAELAQWN</sequence>
<dbReference type="AlphaFoldDB" id="A0A3D3RA42"/>
<evidence type="ECO:0000313" key="3">
    <source>
        <dbReference type="EMBL" id="HCO24490.1"/>
    </source>
</evidence>
<evidence type="ECO:0000259" key="2">
    <source>
        <dbReference type="Pfam" id="PF13369"/>
    </source>
</evidence>
<reference evidence="4 6" key="2">
    <citation type="submission" date="2019-08" db="EMBL/GenBank/DDBJ databases">
        <title>Deep-cultivation of Planctomycetes and their phenomic and genomic characterization uncovers novel biology.</title>
        <authorList>
            <person name="Wiegand S."/>
            <person name="Jogler M."/>
            <person name="Boedeker C."/>
            <person name="Pinto D."/>
            <person name="Vollmers J."/>
            <person name="Rivas-Marin E."/>
            <person name="Kohn T."/>
            <person name="Peeters S.H."/>
            <person name="Heuer A."/>
            <person name="Rast P."/>
            <person name="Oberbeckmann S."/>
            <person name="Bunk B."/>
            <person name="Jeske O."/>
            <person name="Meyerdierks A."/>
            <person name="Storesund J.E."/>
            <person name="Kallscheuer N."/>
            <person name="Luecker S."/>
            <person name="Lage O.M."/>
            <person name="Pohl T."/>
            <person name="Merkel B.J."/>
            <person name="Hornburger P."/>
            <person name="Mueller R.-W."/>
            <person name="Bruemmer F."/>
            <person name="Labrenz M."/>
            <person name="Spormann A.M."/>
            <person name="Op den Camp H."/>
            <person name="Overmann J."/>
            <person name="Amann R."/>
            <person name="Jetten M.S.M."/>
            <person name="Mascher T."/>
            <person name="Medema M.H."/>
            <person name="Devos D.P."/>
            <person name="Kaster A.-K."/>
            <person name="Ovreas L."/>
            <person name="Rohde M."/>
            <person name="Galperin M.Y."/>
            <person name="Jogler C."/>
        </authorList>
    </citation>
    <scope>NUCLEOTIDE SEQUENCE [LARGE SCALE GENOMIC DNA]</scope>
    <source>
        <strain evidence="4 6">DSM 8797</strain>
    </source>
</reference>
<dbReference type="InterPro" id="IPR032698">
    <property type="entry name" value="SirB1_N"/>
</dbReference>
<dbReference type="RefSeq" id="WP_002649125.1">
    <property type="nucleotide sequence ID" value="NZ_CAXBMG010000001.1"/>
</dbReference>
<evidence type="ECO:0000313" key="5">
    <source>
        <dbReference type="Proteomes" id="UP000263642"/>
    </source>
</evidence>
<dbReference type="PANTHER" id="PTHR31350:SF21">
    <property type="entry name" value="F-BOX ONLY PROTEIN 21"/>
    <property type="match status" value="1"/>
</dbReference>
<accession>A0A3D3RA42</accession>
<proteinExistence type="inferred from homology"/>
<protein>
    <recommendedName>
        <fullName evidence="2">Protein SirB1 N-terminal domain-containing protein</fullName>
    </recommendedName>
</protein>
<gene>
    <name evidence="3" type="ORF">DIT97_16195</name>
    <name evidence="4" type="ORF">GmarT_05430</name>
</gene>
<dbReference type="Proteomes" id="UP000263642">
    <property type="component" value="Unassembled WGS sequence"/>
</dbReference>
<dbReference type="PANTHER" id="PTHR31350">
    <property type="entry name" value="SI:DKEY-261L7.2"/>
    <property type="match status" value="1"/>
</dbReference>
<dbReference type="GeneID" id="98645223"/>
<dbReference type="Proteomes" id="UP000322887">
    <property type="component" value="Chromosome"/>
</dbReference>
<name>A0A3D3RA42_9PLAN</name>
<reference evidence="3 5" key="1">
    <citation type="journal article" date="2018" name="Nat. Biotechnol.">
        <title>A standardized bacterial taxonomy based on genome phylogeny substantially revises the tree of life.</title>
        <authorList>
            <person name="Parks D.H."/>
            <person name="Chuvochina M."/>
            <person name="Waite D.W."/>
            <person name="Rinke C."/>
            <person name="Skarshewski A."/>
            <person name="Chaumeil P.A."/>
            <person name="Hugenholtz P."/>
        </authorList>
    </citation>
    <scope>NUCLEOTIDE SEQUENCE [LARGE SCALE GENOMIC DNA]</scope>
    <source>
        <strain evidence="3">UBA9375</strain>
    </source>
</reference>
<feature type="domain" description="Protein SirB1 N-terminal" evidence="2">
    <location>
        <begin position="58"/>
        <end position="197"/>
    </location>
</feature>
<dbReference type="EMBL" id="DQAY01000097">
    <property type="protein sequence ID" value="HCO24490.1"/>
    <property type="molecule type" value="Genomic_DNA"/>
</dbReference>
<comment type="similarity">
    <text evidence="1">Belongs to the UPF0162 family.</text>
</comment>
<keyword evidence="6" id="KW-1185">Reference proteome</keyword>
<dbReference type="EMBL" id="CP042910">
    <property type="protein sequence ID" value="QEG14707.1"/>
    <property type="molecule type" value="Genomic_DNA"/>
</dbReference>
<evidence type="ECO:0000256" key="1">
    <source>
        <dbReference type="ARBA" id="ARBA00007100"/>
    </source>
</evidence>
<evidence type="ECO:0000313" key="4">
    <source>
        <dbReference type="EMBL" id="QEG14707.1"/>
    </source>
</evidence>